<keyword evidence="2" id="KW-1185">Reference proteome</keyword>
<reference evidence="1 2" key="1">
    <citation type="submission" date="2020-07" db="EMBL/GenBank/DDBJ databases">
        <title>Comparative genomics of pyrophilous fungi reveals a link between fire events and developmental genes.</title>
        <authorList>
            <consortium name="DOE Joint Genome Institute"/>
            <person name="Steindorff A.S."/>
            <person name="Carver A."/>
            <person name="Calhoun S."/>
            <person name="Stillman K."/>
            <person name="Liu H."/>
            <person name="Lipzen A."/>
            <person name="Pangilinan J."/>
            <person name="Labutti K."/>
            <person name="Bruns T.D."/>
            <person name="Grigoriev I.V."/>
        </authorList>
    </citation>
    <scope>NUCLEOTIDE SEQUENCE [LARGE SCALE GENOMIC DNA]</scope>
    <source>
        <strain evidence="1 2">CBS 144469</strain>
    </source>
</reference>
<proteinExistence type="predicted"/>
<dbReference type="AlphaFoldDB" id="A0A8H6IH60"/>
<comment type="caution">
    <text evidence="1">The sequence shown here is derived from an EMBL/GenBank/DDBJ whole genome shotgun (WGS) entry which is preliminary data.</text>
</comment>
<organism evidence="1 2">
    <name type="scientific">Ephemerocybe angulata</name>
    <dbReference type="NCBI Taxonomy" id="980116"/>
    <lineage>
        <taxon>Eukaryota</taxon>
        <taxon>Fungi</taxon>
        <taxon>Dikarya</taxon>
        <taxon>Basidiomycota</taxon>
        <taxon>Agaricomycotina</taxon>
        <taxon>Agaricomycetes</taxon>
        <taxon>Agaricomycetidae</taxon>
        <taxon>Agaricales</taxon>
        <taxon>Agaricineae</taxon>
        <taxon>Psathyrellaceae</taxon>
        <taxon>Ephemerocybe</taxon>
    </lineage>
</organism>
<sequence>MYRCSILVPLFCFVLHASCFVIIFRSGSKRGELLSHTPSYERSPVHLVRRATDYFVSLPPTPTCFYQLIRSPSSVLPPTVKRRTG</sequence>
<gene>
    <name evidence="1" type="ORF">DFP72DRAFT_868146</name>
</gene>
<name>A0A8H6IH60_9AGAR</name>
<accession>A0A8H6IH60</accession>
<dbReference type="EMBL" id="JACGCI010000002">
    <property type="protein sequence ID" value="KAF6765585.1"/>
    <property type="molecule type" value="Genomic_DNA"/>
</dbReference>
<protein>
    <submittedName>
        <fullName evidence="1">Uncharacterized protein</fullName>
    </submittedName>
</protein>
<dbReference type="Proteomes" id="UP000521943">
    <property type="component" value="Unassembled WGS sequence"/>
</dbReference>
<evidence type="ECO:0000313" key="2">
    <source>
        <dbReference type="Proteomes" id="UP000521943"/>
    </source>
</evidence>
<evidence type="ECO:0000313" key="1">
    <source>
        <dbReference type="EMBL" id="KAF6765585.1"/>
    </source>
</evidence>